<protein>
    <submittedName>
        <fullName evidence="2">Uncharacterized protein</fullName>
    </submittedName>
</protein>
<name>A0A151GE19_DRECN</name>
<dbReference type="GeneID" id="63719945"/>
<evidence type="ECO:0000313" key="3">
    <source>
        <dbReference type="Proteomes" id="UP000076580"/>
    </source>
</evidence>
<feature type="compositionally biased region" description="Basic and acidic residues" evidence="1">
    <location>
        <begin position="1"/>
        <end position="12"/>
    </location>
</feature>
<dbReference type="RefSeq" id="XP_040654691.1">
    <property type="nucleotide sequence ID" value="XM_040804587.1"/>
</dbReference>
<organism evidence="2 3">
    <name type="scientific">Drechmeria coniospora</name>
    <name type="common">Nematophagous fungus</name>
    <name type="synonym">Meria coniospora</name>
    <dbReference type="NCBI Taxonomy" id="98403"/>
    <lineage>
        <taxon>Eukaryota</taxon>
        <taxon>Fungi</taxon>
        <taxon>Dikarya</taxon>
        <taxon>Ascomycota</taxon>
        <taxon>Pezizomycotina</taxon>
        <taxon>Sordariomycetes</taxon>
        <taxon>Hypocreomycetidae</taxon>
        <taxon>Hypocreales</taxon>
        <taxon>Ophiocordycipitaceae</taxon>
        <taxon>Drechmeria</taxon>
    </lineage>
</organism>
<evidence type="ECO:0000313" key="2">
    <source>
        <dbReference type="EMBL" id="KYK55339.1"/>
    </source>
</evidence>
<comment type="caution">
    <text evidence="2">The sequence shown here is derived from an EMBL/GenBank/DDBJ whole genome shotgun (WGS) entry which is preliminary data.</text>
</comment>
<feature type="compositionally biased region" description="Polar residues" evidence="1">
    <location>
        <begin position="77"/>
        <end position="92"/>
    </location>
</feature>
<dbReference type="InParanoid" id="A0A151GE19"/>
<sequence>MTDAELDRDWKPNGRRPQSTIAQSFSLELMDIFRIEGSLTELDQKVDERRQNVGKTNQELAALDAQLREMEDRLRRSQQASAGIRLDSSTARPSHKLDASLGHEPSNLGADSTSHPGTARIAQQASSSGNMPPNPGAGEGRF</sequence>
<reference evidence="2 3" key="1">
    <citation type="journal article" date="2016" name="Sci. Rep.">
        <title>Insights into Adaptations to a Near-Obligate Nematode Endoparasitic Lifestyle from the Finished Genome of Drechmeria coniospora.</title>
        <authorList>
            <person name="Zhang L."/>
            <person name="Zhou Z."/>
            <person name="Guo Q."/>
            <person name="Fokkens L."/>
            <person name="Miskei M."/>
            <person name="Pocsi I."/>
            <person name="Zhang W."/>
            <person name="Chen M."/>
            <person name="Wang L."/>
            <person name="Sun Y."/>
            <person name="Donzelli B.G."/>
            <person name="Gibson D.M."/>
            <person name="Nelson D.R."/>
            <person name="Luo J.G."/>
            <person name="Rep M."/>
            <person name="Liu H."/>
            <person name="Yang S."/>
            <person name="Wang J."/>
            <person name="Krasnoff S.B."/>
            <person name="Xu Y."/>
            <person name="Molnar I."/>
            <person name="Lin M."/>
        </authorList>
    </citation>
    <scope>NUCLEOTIDE SEQUENCE [LARGE SCALE GENOMIC DNA]</scope>
    <source>
        <strain evidence="2 3">ARSEF 6962</strain>
    </source>
</reference>
<evidence type="ECO:0000256" key="1">
    <source>
        <dbReference type="SAM" id="MobiDB-lite"/>
    </source>
</evidence>
<dbReference type="EMBL" id="LAYC01000003">
    <property type="protein sequence ID" value="KYK55339.1"/>
    <property type="molecule type" value="Genomic_DNA"/>
</dbReference>
<dbReference type="AlphaFoldDB" id="A0A151GE19"/>
<feature type="region of interest" description="Disordered" evidence="1">
    <location>
        <begin position="1"/>
        <end position="22"/>
    </location>
</feature>
<feature type="compositionally biased region" description="Polar residues" evidence="1">
    <location>
        <begin position="109"/>
        <end position="131"/>
    </location>
</feature>
<accession>A0A151GE19</accession>
<keyword evidence="3" id="KW-1185">Reference proteome</keyword>
<proteinExistence type="predicted"/>
<dbReference type="Proteomes" id="UP000076580">
    <property type="component" value="Chromosome 03"/>
</dbReference>
<gene>
    <name evidence="2" type="ORF">DCS_07302</name>
</gene>
<feature type="region of interest" description="Disordered" evidence="1">
    <location>
        <begin position="71"/>
        <end position="142"/>
    </location>
</feature>
<dbReference type="OrthoDB" id="5408734at2759"/>